<organism evidence="4 5">
    <name type="scientific">Channa argus</name>
    <name type="common">Northern snakehead</name>
    <name type="synonym">Ophicephalus argus</name>
    <dbReference type="NCBI Taxonomy" id="215402"/>
    <lineage>
        <taxon>Eukaryota</taxon>
        <taxon>Metazoa</taxon>
        <taxon>Chordata</taxon>
        <taxon>Craniata</taxon>
        <taxon>Vertebrata</taxon>
        <taxon>Euteleostomi</taxon>
        <taxon>Actinopterygii</taxon>
        <taxon>Neopterygii</taxon>
        <taxon>Teleostei</taxon>
        <taxon>Neoteleostei</taxon>
        <taxon>Acanthomorphata</taxon>
        <taxon>Anabantaria</taxon>
        <taxon>Anabantiformes</taxon>
        <taxon>Channoidei</taxon>
        <taxon>Channidae</taxon>
        <taxon>Channa</taxon>
    </lineage>
</organism>
<evidence type="ECO:0000256" key="2">
    <source>
        <dbReference type="SAM" id="Phobius"/>
    </source>
</evidence>
<accession>A0A6G1QL00</accession>
<dbReference type="Pfam" id="PF07679">
    <property type="entry name" value="I-set"/>
    <property type="match status" value="1"/>
</dbReference>
<feature type="compositionally biased region" description="Polar residues" evidence="1">
    <location>
        <begin position="234"/>
        <end position="253"/>
    </location>
</feature>
<reference evidence="5" key="2">
    <citation type="submission" date="2019-02" db="EMBL/GenBank/DDBJ databases">
        <title>Opniocepnalus argus Var Kimnra genome.</title>
        <authorList>
            <person name="Zhou C."/>
            <person name="Xiao S."/>
        </authorList>
    </citation>
    <scope>NUCLEOTIDE SEQUENCE [LARGE SCALE GENOMIC DNA]</scope>
</reference>
<dbReference type="InterPro" id="IPR013783">
    <property type="entry name" value="Ig-like_fold"/>
</dbReference>
<dbReference type="CDD" id="cd00096">
    <property type="entry name" value="Ig"/>
    <property type="match status" value="1"/>
</dbReference>
<feature type="compositionally biased region" description="Polar residues" evidence="1">
    <location>
        <begin position="130"/>
        <end position="156"/>
    </location>
</feature>
<dbReference type="Proteomes" id="UP000503349">
    <property type="component" value="Chromosome 18"/>
</dbReference>
<dbReference type="PANTHER" id="PTHR11422">
    <property type="entry name" value="T-CELL SURFACE GLYCOPROTEIN CD4"/>
    <property type="match status" value="1"/>
</dbReference>
<feature type="transmembrane region" description="Helical" evidence="2">
    <location>
        <begin position="165"/>
        <end position="186"/>
    </location>
</feature>
<name>A0A6G1QL00_CHAAH</name>
<keyword evidence="2" id="KW-0472">Membrane</keyword>
<sequence>MRDDQEKCDRTTWLFSDSGNTAAVSLFEHDKIKTESNSKSHSLSVTENCSLVIKKVTDEDVGRYTCRLFNESGQQQGSDSVVDVSVVTSEDAITTSKSTITETTVTVTNKKTTTNKRNPTKAEGEDAATTRKSSTMESTTTMANNLTPTNSSQTNISDSKTNQVWLLWIIIVTVSLAVLLITVVVWKKTKGKKTPKDENVTDPEDGVCYASISYSKKKKSKAQSRGNNDEGDTVTYSTVKASSSSGGVSTDPTVTYAAINKPKK</sequence>
<evidence type="ECO:0000256" key="1">
    <source>
        <dbReference type="SAM" id="MobiDB-lite"/>
    </source>
</evidence>
<feature type="domain" description="Ig-like" evidence="3">
    <location>
        <begin position="12"/>
        <end position="85"/>
    </location>
</feature>
<evidence type="ECO:0000259" key="3">
    <source>
        <dbReference type="PROSITE" id="PS50835"/>
    </source>
</evidence>
<keyword evidence="2" id="KW-0812">Transmembrane</keyword>
<keyword evidence="5" id="KW-1185">Reference proteome</keyword>
<gene>
    <name evidence="4" type="ORF">EXN66_Car018832</name>
</gene>
<evidence type="ECO:0000313" key="4">
    <source>
        <dbReference type="EMBL" id="KAF3703144.1"/>
    </source>
</evidence>
<dbReference type="SUPFAM" id="SSF48726">
    <property type="entry name" value="Immunoglobulin"/>
    <property type="match status" value="1"/>
</dbReference>
<dbReference type="PROSITE" id="PS50835">
    <property type="entry name" value="IG_LIKE"/>
    <property type="match status" value="1"/>
</dbReference>
<dbReference type="PANTHER" id="PTHR11422:SF11">
    <property type="entry name" value="IG-LIKE DOMAIN-CONTAINING PROTEIN"/>
    <property type="match status" value="1"/>
</dbReference>
<keyword evidence="2" id="KW-1133">Transmembrane helix</keyword>
<reference evidence="4 5" key="1">
    <citation type="submission" date="2019-02" db="EMBL/GenBank/DDBJ databases">
        <title>Opniocepnalus argus genome.</title>
        <authorList>
            <person name="Zhou C."/>
            <person name="Xiao S."/>
        </authorList>
    </citation>
    <scope>NUCLEOTIDE SEQUENCE [LARGE SCALE GENOMIC DNA]</scope>
    <source>
        <strain evidence="4">OARG1902GOOAL</strain>
        <tissue evidence="4">Muscle</tissue>
    </source>
</reference>
<dbReference type="EMBL" id="CM015729">
    <property type="protein sequence ID" value="KAF3703144.1"/>
    <property type="molecule type" value="Genomic_DNA"/>
</dbReference>
<dbReference type="InterPro" id="IPR036179">
    <property type="entry name" value="Ig-like_dom_sf"/>
</dbReference>
<feature type="region of interest" description="Disordered" evidence="1">
    <location>
        <begin position="112"/>
        <end position="156"/>
    </location>
</feature>
<dbReference type="InterPro" id="IPR013098">
    <property type="entry name" value="Ig_I-set"/>
</dbReference>
<dbReference type="AlphaFoldDB" id="A0A6G1QL00"/>
<evidence type="ECO:0000313" key="5">
    <source>
        <dbReference type="Proteomes" id="UP000503349"/>
    </source>
</evidence>
<proteinExistence type="predicted"/>
<feature type="region of interest" description="Disordered" evidence="1">
    <location>
        <begin position="214"/>
        <end position="254"/>
    </location>
</feature>
<protein>
    <recommendedName>
        <fullName evidence="3">Ig-like domain-containing protein</fullName>
    </recommendedName>
</protein>
<dbReference type="Gene3D" id="2.60.40.10">
    <property type="entry name" value="Immunoglobulins"/>
    <property type="match status" value="1"/>
</dbReference>
<dbReference type="InterPro" id="IPR007110">
    <property type="entry name" value="Ig-like_dom"/>
</dbReference>